<keyword evidence="7" id="KW-1185">Reference proteome</keyword>
<name>A0ABT6FDS3_9BACT</name>
<dbReference type="Pfam" id="PF13520">
    <property type="entry name" value="AA_permease_2"/>
    <property type="match status" value="1"/>
</dbReference>
<dbReference type="PANTHER" id="PTHR11785">
    <property type="entry name" value="AMINO ACID TRANSPORTER"/>
    <property type="match status" value="1"/>
</dbReference>
<protein>
    <submittedName>
        <fullName evidence="6">Amino acid permease</fullName>
    </submittedName>
</protein>
<feature type="transmembrane region" description="Helical" evidence="5">
    <location>
        <begin position="217"/>
        <end position="239"/>
    </location>
</feature>
<feature type="transmembrane region" description="Helical" evidence="5">
    <location>
        <begin position="315"/>
        <end position="333"/>
    </location>
</feature>
<dbReference type="PANTHER" id="PTHR11785:SF512">
    <property type="entry name" value="SOBREMESA, ISOFORM B"/>
    <property type="match status" value="1"/>
</dbReference>
<evidence type="ECO:0000256" key="3">
    <source>
        <dbReference type="ARBA" id="ARBA00022989"/>
    </source>
</evidence>
<evidence type="ECO:0000256" key="5">
    <source>
        <dbReference type="SAM" id="Phobius"/>
    </source>
</evidence>
<gene>
    <name evidence="6" type="ORF">PZE19_18010</name>
</gene>
<dbReference type="EMBL" id="JARRAG010000002">
    <property type="protein sequence ID" value="MDG3005687.1"/>
    <property type="molecule type" value="Genomic_DNA"/>
</dbReference>
<keyword evidence="4 5" id="KW-0472">Membrane</keyword>
<feature type="transmembrane region" description="Helical" evidence="5">
    <location>
        <begin position="63"/>
        <end position="83"/>
    </location>
</feature>
<feature type="transmembrane region" description="Helical" evidence="5">
    <location>
        <begin position="29"/>
        <end position="51"/>
    </location>
</feature>
<evidence type="ECO:0000313" key="6">
    <source>
        <dbReference type="EMBL" id="MDG3005687.1"/>
    </source>
</evidence>
<evidence type="ECO:0000256" key="1">
    <source>
        <dbReference type="ARBA" id="ARBA00004141"/>
    </source>
</evidence>
<comment type="caution">
    <text evidence="6">The sequence shown here is derived from an EMBL/GenBank/DDBJ whole genome shotgun (WGS) entry which is preliminary data.</text>
</comment>
<dbReference type="RefSeq" id="WP_277862018.1">
    <property type="nucleotide sequence ID" value="NZ_JARRAG010000002.1"/>
</dbReference>
<dbReference type="Proteomes" id="UP001216907">
    <property type="component" value="Unassembled WGS sequence"/>
</dbReference>
<dbReference type="PIRSF" id="PIRSF006060">
    <property type="entry name" value="AA_transporter"/>
    <property type="match status" value="1"/>
</dbReference>
<keyword evidence="3 5" id="KW-1133">Transmembrane helix</keyword>
<feature type="transmembrane region" description="Helical" evidence="5">
    <location>
        <begin position="384"/>
        <end position="408"/>
    </location>
</feature>
<sequence length="472" mass="49766">MSPPDPPAGRDDLADFDDVAPKMPAEFGLWMAVFVVVASMVGTGVLTTSGFTMALVGSNQLMLALWVLGALIAICGALTLAELSAALPKTGGDYVFLFEAYGPLAAFMSGWVSFLMGFSGPSASAAYGAAKYVLAPLRLTGQNAMLAERGLATLAILLFAAIHVSGRRRTSLVQGWITGLKVAVLVVLIVGGLAVGWPNYANLQDRKPIDLDLAKTMLFSLVFIYYAYTGWNGASYLAGEIRDPQRVLPRAILIGTAIVTVLYLAVNVVYGLALSAKDVQAIVSDPANKDGLGAVAPIAELAARRLFGSKWSDPLSVAIGLMMLSSLSVYMLLGPRVIYAMAKAGQFPKAAAKLLPGVETPGVATLFQIVATLTLLWSGSFENLFIYASVGLSMFSLLAMSSIFVLRVKQPDLPRPFRTPGYPVTPAVYLALTGMLLVAAFVSSPVVSSVSLASLLVGVPIYYLTQPGRKPA</sequence>
<keyword evidence="2 5" id="KW-0812">Transmembrane</keyword>
<feature type="transmembrane region" description="Helical" evidence="5">
    <location>
        <begin position="354"/>
        <end position="378"/>
    </location>
</feature>
<feature type="transmembrane region" description="Helical" evidence="5">
    <location>
        <begin position="95"/>
        <end position="118"/>
    </location>
</feature>
<feature type="transmembrane region" description="Helical" evidence="5">
    <location>
        <begin position="420"/>
        <end position="440"/>
    </location>
</feature>
<feature type="transmembrane region" description="Helical" evidence="5">
    <location>
        <begin position="176"/>
        <end position="197"/>
    </location>
</feature>
<comment type="subcellular location">
    <subcellularLocation>
        <location evidence="1">Membrane</location>
        <topology evidence="1">Multi-pass membrane protein</topology>
    </subcellularLocation>
</comment>
<proteinExistence type="predicted"/>
<organism evidence="6 7">
    <name type="scientific">Paludisphaera mucosa</name>
    <dbReference type="NCBI Taxonomy" id="3030827"/>
    <lineage>
        <taxon>Bacteria</taxon>
        <taxon>Pseudomonadati</taxon>
        <taxon>Planctomycetota</taxon>
        <taxon>Planctomycetia</taxon>
        <taxon>Isosphaerales</taxon>
        <taxon>Isosphaeraceae</taxon>
        <taxon>Paludisphaera</taxon>
    </lineage>
</organism>
<reference evidence="6 7" key="1">
    <citation type="submission" date="2023-03" db="EMBL/GenBank/DDBJ databases">
        <title>Paludisphaera mucosa sp. nov. a novel planctomycete from northern fen.</title>
        <authorList>
            <person name="Ivanova A."/>
        </authorList>
    </citation>
    <scope>NUCLEOTIDE SEQUENCE [LARGE SCALE GENOMIC DNA]</scope>
    <source>
        <strain evidence="6 7">Pla2</strain>
    </source>
</reference>
<accession>A0ABT6FDS3</accession>
<evidence type="ECO:0000256" key="2">
    <source>
        <dbReference type="ARBA" id="ARBA00022692"/>
    </source>
</evidence>
<feature type="transmembrane region" description="Helical" evidence="5">
    <location>
        <begin position="251"/>
        <end position="273"/>
    </location>
</feature>
<dbReference type="InterPro" id="IPR050598">
    <property type="entry name" value="AminoAcid_Transporter"/>
</dbReference>
<evidence type="ECO:0000313" key="7">
    <source>
        <dbReference type="Proteomes" id="UP001216907"/>
    </source>
</evidence>
<dbReference type="Gene3D" id="1.20.1740.10">
    <property type="entry name" value="Amino acid/polyamine transporter I"/>
    <property type="match status" value="1"/>
</dbReference>
<feature type="transmembrane region" description="Helical" evidence="5">
    <location>
        <begin position="446"/>
        <end position="465"/>
    </location>
</feature>
<dbReference type="InterPro" id="IPR002293">
    <property type="entry name" value="AA/rel_permease1"/>
</dbReference>
<evidence type="ECO:0000256" key="4">
    <source>
        <dbReference type="ARBA" id="ARBA00023136"/>
    </source>
</evidence>